<evidence type="ECO:0000313" key="1">
    <source>
        <dbReference type="EMBL" id="KAK8483201.1"/>
    </source>
</evidence>
<evidence type="ECO:0000313" key="2">
    <source>
        <dbReference type="Proteomes" id="UP001396334"/>
    </source>
</evidence>
<dbReference type="EMBL" id="JBBPBN010000692">
    <property type="protein sequence ID" value="KAK8483201.1"/>
    <property type="molecule type" value="Genomic_DNA"/>
</dbReference>
<dbReference type="Proteomes" id="UP001396334">
    <property type="component" value="Unassembled WGS sequence"/>
</dbReference>
<gene>
    <name evidence="1" type="ORF">V6N11_070900</name>
</gene>
<organism evidence="1 2">
    <name type="scientific">Hibiscus sabdariffa</name>
    <name type="common">roselle</name>
    <dbReference type="NCBI Taxonomy" id="183260"/>
    <lineage>
        <taxon>Eukaryota</taxon>
        <taxon>Viridiplantae</taxon>
        <taxon>Streptophyta</taxon>
        <taxon>Embryophyta</taxon>
        <taxon>Tracheophyta</taxon>
        <taxon>Spermatophyta</taxon>
        <taxon>Magnoliopsida</taxon>
        <taxon>eudicotyledons</taxon>
        <taxon>Gunneridae</taxon>
        <taxon>Pentapetalae</taxon>
        <taxon>rosids</taxon>
        <taxon>malvids</taxon>
        <taxon>Malvales</taxon>
        <taxon>Malvaceae</taxon>
        <taxon>Malvoideae</taxon>
        <taxon>Hibiscus</taxon>
    </lineage>
</organism>
<sequence>MRARLTTLVIDGGWRISNGATVNGGYSQLRKMEFMRVDWSWFNGAWGGRELMLNELNGKWLDERDDSEGSSWFCGFVGKELREQPFGSLRDHGAIVRP</sequence>
<proteinExistence type="predicted"/>
<comment type="caution">
    <text evidence="1">The sequence shown here is derived from an EMBL/GenBank/DDBJ whole genome shotgun (WGS) entry which is preliminary data.</text>
</comment>
<reference evidence="1 2" key="1">
    <citation type="journal article" date="2024" name="G3 (Bethesda)">
        <title>Genome assembly of Hibiscus sabdariffa L. provides insights into metabolisms of medicinal natural products.</title>
        <authorList>
            <person name="Kim T."/>
        </authorList>
    </citation>
    <scope>NUCLEOTIDE SEQUENCE [LARGE SCALE GENOMIC DNA]</scope>
    <source>
        <strain evidence="1">TK-2024</strain>
        <tissue evidence="1">Old leaves</tissue>
    </source>
</reference>
<name>A0ABR1ZR79_9ROSI</name>
<accession>A0ABR1ZR79</accession>
<keyword evidence="2" id="KW-1185">Reference proteome</keyword>
<protein>
    <submittedName>
        <fullName evidence="1">Uncharacterized protein</fullName>
    </submittedName>
</protein>